<name>A0A062V1K4_9EURY</name>
<evidence type="ECO:0000313" key="2">
    <source>
        <dbReference type="Proteomes" id="UP000027153"/>
    </source>
</evidence>
<reference evidence="1 2" key="1">
    <citation type="journal article" date="2013" name="Nature">
        <title>Anaerobic oxidation of methane coupled to nitrate reduction in a novel archaeal lineage.</title>
        <authorList>
            <person name="Haroon M.F."/>
            <person name="Hu S."/>
            <person name="Shi Y."/>
            <person name="Imelfort M."/>
            <person name="Keller J."/>
            <person name="Hugenholtz P."/>
            <person name="Yuan Z."/>
            <person name="Tyson G.W."/>
        </authorList>
    </citation>
    <scope>NUCLEOTIDE SEQUENCE [LARGE SCALE GENOMIC DNA]</scope>
    <source>
        <strain evidence="1 2">ANME-2d</strain>
    </source>
</reference>
<dbReference type="EMBL" id="JMIY01000001">
    <property type="protein sequence ID" value="KCZ72956.1"/>
    <property type="molecule type" value="Genomic_DNA"/>
</dbReference>
<protein>
    <submittedName>
        <fullName evidence="1">Uncharacterized protein</fullName>
    </submittedName>
</protein>
<sequence>MNLDALLSNHKENFRQRVITALAEKNSLTAGEAMTEYKDFIEQYVDDKYQPVQQLADRINGSTRPVLLNIRRDRMREDRCKLCEGNQPNIDQIHEKYGDRIEIIEVTEDRPDGGALYHIIFNEESKEKKLPLTAIINRGEILKFWAGKTVDAAVYERYIKKIPDKSR</sequence>
<accession>A0A062V1K4</accession>
<organism evidence="1 2">
    <name type="scientific">Candidatus Methanoperedens nitratireducens</name>
    <dbReference type="NCBI Taxonomy" id="1392998"/>
    <lineage>
        <taxon>Archaea</taxon>
        <taxon>Methanobacteriati</taxon>
        <taxon>Methanobacteriota</taxon>
        <taxon>Stenosarchaea group</taxon>
        <taxon>Methanomicrobia</taxon>
        <taxon>Methanosarcinales</taxon>
        <taxon>ANME-2 cluster</taxon>
        <taxon>Candidatus Methanoperedentaceae</taxon>
        <taxon>Candidatus Methanoperedens</taxon>
    </lineage>
</organism>
<dbReference type="AlphaFoldDB" id="A0A062V1K4"/>
<dbReference type="Proteomes" id="UP000027153">
    <property type="component" value="Unassembled WGS sequence"/>
</dbReference>
<proteinExistence type="predicted"/>
<evidence type="ECO:0000313" key="1">
    <source>
        <dbReference type="EMBL" id="KCZ72956.1"/>
    </source>
</evidence>
<dbReference type="OrthoDB" id="147255at2157"/>
<keyword evidence="2" id="KW-1185">Reference proteome</keyword>
<gene>
    <name evidence="1" type="ORF">ANME2D_00014</name>
</gene>
<comment type="caution">
    <text evidence="1">The sequence shown here is derived from an EMBL/GenBank/DDBJ whole genome shotgun (WGS) entry which is preliminary data.</text>
</comment>
<dbReference type="RefSeq" id="WP_048088177.1">
    <property type="nucleotide sequence ID" value="NZ_JMIY01000001.1"/>
</dbReference>